<evidence type="ECO:0000256" key="1">
    <source>
        <dbReference type="SAM" id="Phobius"/>
    </source>
</evidence>
<dbReference type="EMBL" id="CP058561">
    <property type="protein sequence ID" value="QUH30985.1"/>
    <property type="molecule type" value="Genomic_DNA"/>
</dbReference>
<evidence type="ECO:0000313" key="3">
    <source>
        <dbReference type="Proteomes" id="UP000677305"/>
    </source>
</evidence>
<gene>
    <name evidence="2" type="ORF">HYG85_19490</name>
</gene>
<dbReference type="Pfam" id="PF04657">
    <property type="entry name" value="DMT_YdcZ"/>
    <property type="match status" value="1"/>
</dbReference>
<protein>
    <submittedName>
        <fullName evidence="2">DMT family transporter</fullName>
    </submittedName>
</protein>
<keyword evidence="1" id="KW-0472">Membrane</keyword>
<dbReference type="KEGG" id="vgu:HYG85_19490"/>
<accession>A0A8J8SDX9</accession>
<feature type="transmembrane region" description="Helical" evidence="1">
    <location>
        <begin position="64"/>
        <end position="82"/>
    </location>
</feature>
<proteinExistence type="predicted"/>
<dbReference type="GO" id="GO:0005886">
    <property type="term" value="C:plasma membrane"/>
    <property type="evidence" value="ECO:0007669"/>
    <property type="project" value="TreeGrafter"/>
</dbReference>
<dbReference type="InterPro" id="IPR006750">
    <property type="entry name" value="YdcZ"/>
</dbReference>
<keyword evidence="3" id="KW-1185">Reference proteome</keyword>
<dbReference type="Proteomes" id="UP000677305">
    <property type="component" value="Chromosome"/>
</dbReference>
<sequence length="142" mass="15449">MAAICAIISGALMSIQGVFNTRVTESSSIWVTNSLVQITGFIVCIGAWFFTGRDSFANLLKVDSKWYLTGGILGAFIIFTVVKGMSTLGPACTVMLILISQLIIAYLIELFGLFGTEQVPFVWKKVIAVVIMIGGVILFKWD</sequence>
<dbReference type="PANTHER" id="PTHR34821:SF3">
    <property type="entry name" value="MEMBRANE PROTEIN"/>
    <property type="match status" value="1"/>
</dbReference>
<evidence type="ECO:0000313" key="2">
    <source>
        <dbReference type="EMBL" id="QUH30985.1"/>
    </source>
</evidence>
<name>A0A8J8SDX9_9FIRM</name>
<organism evidence="2 3">
    <name type="scientific">Vallitalea guaymasensis</name>
    <dbReference type="NCBI Taxonomy" id="1185412"/>
    <lineage>
        <taxon>Bacteria</taxon>
        <taxon>Bacillati</taxon>
        <taxon>Bacillota</taxon>
        <taxon>Clostridia</taxon>
        <taxon>Lachnospirales</taxon>
        <taxon>Vallitaleaceae</taxon>
        <taxon>Vallitalea</taxon>
    </lineage>
</organism>
<dbReference type="RefSeq" id="WP_212691086.1">
    <property type="nucleotide sequence ID" value="NZ_CP058561.1"/>
</dbReference>
<keyword evidence="1" id="KW-1133">Transmembrane helix</keyword>
<dbReference type="PANTHER" id="PTHR34821">
    <property type="entry name" value="INNER MEMBRANE PROTEIN YDCZ"/>
    <property type="match status" value="1"/>
</dbReference>
<dbReference type="AlphaFoldDB" id="A0A8J8SDX9"/>
<keyword evidence="1" id="KW-0812">Transmembrane</keyword>
<reference evidence="2 3" key="1">
    <citation type="submission" date="2020-07" db="EMBL/GenBank/DDBJ databases">
        <title>Vallitalea guaymasensis genome.</title>
        <authorList>
            <person name="Postec A."/>
        </authorList>
    </citation>
    <scope>NUCLEOTIDE SEQUENCE [LARGE SCALE GENOMIC DNA]</scope>
    <source>
        <strain evidence="2 3">Ra1766G1</strain>
    </source>
</reference>
<feature type="transmembrane region" description="Helical" evidence="1">
    <location>
        <begin position="121"/>
        <end position="141"/>
    </location>
</feature>
<feature type="transmembrane region" description="Helical" evidence="1">
    <location>
        <begin position="30"/>
        <end position="52"/>
    </location>
</feature>
<feature type="transmembrane region" description="Helical" evidence="1">
    <location>
        <begin position="88"/>
        <end position="114"/>
    </location>
</feature>